<proteinExistence type="predicted"/>
<feature type="compositionally biased region" description="Low complexity" evidence="1">
    <location>
        <begin position="209"/>
        <end position="229"/>
    </location>
</feature>
<feature type="compositionally biased region" description="Basic and acidic residues" evidence="1">
    <location>
        <begin position="242"/>
        <end position="251"/>
    </location>
</feature>
<dbReference type="Proteomes" id="UP000252139">
    <property type="component" value="Unassembled WGS sequence"/>
</dbReference>
<dbReference type="EMBL" id="PJQL01002125">
    <property type="protein sequence ID" value="RCH85329.1"/>
    <property type="molecule type" value="Genomic_DNA"/>
</dbReference>
<evidence type="ECO:0000256" key="1">
    <source>
        <dbReference type="SAM" id="MobiDB-lite"/>
    </source>
</evidence>
<accession>A0A367J662</accession>
<feature type="region of interest" description="Disordered" evidence="1">
    <location>
        <begin position="201"/>
        <end position="253"/>
    </location>
</feature>
<keyword evidence="3" id="KW-1185">Reference proteome</keyword>
<protein>
    <submittedName>
        <fullName evidence="2">Uncharacterized protein</fullName>
    </submittedName>
</protein>
<dbReference type="AlphaFoldDB" id="A0A367J662"/>
<evidence type="ECO:0000313" key="3">
    <source>
        <dbReference type="Proteomes" id="UP000252139"/>
    </source>
</evidence>
<sequence length="281" mass="30611">MSIEQLRDKLLNRFVRYGIVRELAIYLDDWAQRWFSGNGCIYLERSPSSKIKFDHLTYKIPLDGDHSCLGRIVLHFRLKRILASYTIAVVTSLTASKRRRSIPVNSSYEAPVTVLSRPVETLSSTAPPTSSVPVLHEIPATSEEVASAPASKHQTAVPMPSADSSVELAFVPTPVQENVATQPILDHTTSTEILSDVTMDDSDNESMVSSTPSIKKSAAKIAKNKTSINPIHKSSRLNKGQTGEKFHDSKRSTLGISTAASTLLGHGVENDNDTVGSSTSH</sequence>
<dbReference type="OrthoDB" id="2202398at2759"/>
<gene>
    <name evidence="2" type="ORF">CU097_007165</name>
</gene>
<comment type="caution">
    <text evidence="2">The sequence shown here is derived from an EMBL/GenBank/DDBJ whole genome shotgun (WGS) entry which is preliminary data.</text>
</comment>
<reference evidence="2 3" key="1">
    <citation type="journal article" date="2018" name="G3 (Bethesda)">
        <title>Phylogenetic and Phylogenomic Definition of Rhizopus Species.</title>
        <authorList>
            <person name="Gryganskyi A.P."/>
            <person name="Golan J."/>
            <person name="Dolatabadi S."/>
            <person name="Mondo S."/>
            <person name="Robb S."/>
            <person name="Idnurm A."/>
            <person name="Muszewska A."/>
            <person name="Steczkiewicz K."/>
            <person name="Masonjones S."/>
            <person name="Liao H.L."/>
            <person name="Gajdeczka M.T."/>
            <person name="Anike F."/>
            <person name="Vuek A."/>
            <person name="Anishchenko I.M."/>
            <person name="Voigt K."/>
            <person name="de Hoog G.S."/>
            <person name="Smith M.E."/>
            <person name="Heitman J."/>
            <person name="Vilgalys R."/>
            <person name="Stajich J.E."/>
        </authorList>
    </citation>
    <scope>NUCLEOTIDE SEQUENCE [LARGE SCALE GENOMIC DNA]</scope>
    <source>
        <strain evidence="2 3">CBS 357.93</strain>
    </source>
</reference>
<name>A0A367J662_RHIAZ</name>
<evidence type="ECO:0000313" key="2">
    <source>
        <dbReference type="EMBL" id="RCH85329.1"/>
    </source>
</evidence>
<dbReference type="STRING" id="86630.A0A367J662"/>
<organism evidence="2 3">
    <name type="scientific">Rhizopus azygosporus</name>
    <name type="common">Rhizopus microsporus var. azygosporus</name>
    <dbReference type="NCBI Taxonomy" id="86630"/>
    <lineage>
        <taxon>Eukaryota</taxon>
        <taxon>Fungi</taxon>
        <taxon>Fungi incertae sedis</taxon>
        <taxon>Mucoromycota</taxon>
        <taxon>Mucoromycotina</taxon>
        <taxon>Mucoromycetes</taxon>
        <taxon>Mucorales</taxon>
        <taxon>Mucorineae</taxon>
        <taxon>Rhizopodaceae</taxon>
        <taxon>Rhizopus</taxon>
    </lineage>
</organism>